<gene>
    <name evidence="1" type="ORF">HRV97_14295</name>
</gene>
<accession>A0ABX2JR55</accession>
<dbReference type="RefSeq" id="WP_174194949.1">
    <property type="nucleotide sequence ID" value="NZ_JABULH010000006.1"/>
</dbReference>
<protein>
    <submittedName>
        <fullName evidence="1">Uncharacterized protein</fullName>
    </submittedName>
</protein>
<sequence>MNSAIPSHAKVTPSCTEASLLPWMNTGIDVVSPASFYSLSNRYSSPSTQPNPISETKSRPGTIYVRRGASGVGTNSTCVPTGSATTVGEAIPRELVRAALYAMLKKTVRWA</sequence>
<reference evidence="1 2" key="1">
    <citation type="submission" date="2020-06" db="EMBL/GenBank/DDBJ databases">
        <title>Sphingomonas hominis sp. nov., a member of the Sphingomonas, isolated from the hair of a 22-year-old girl.</title>
        <authorList>
            <person name="Zhang D.-F."/>
            <person name="Cui X.-W."/>
        </authorList>
    </citation>
    <scope>NUCLEOTIDE SEQUENCE [LARGE SCALE GENOMIC DNA]</scope>
    <source>
        <strain evidence="1 2">HHU CXW</strain>
    </source>
</reference>
<comment type="caution">
    <text evidence="1">The sequence shown here is derived from an EMBL/GenBank/DDBJ whole genome shotgun (WGS) entry which is preliminary data.</text>
</comment>
<dbReference type="Proteomes" id="UP000621447">
    <property type="component" value="Unassembled WGS sequence"/>
</dbReference>
<evidence type="ECO:0000313" key="2">
    <source>
        <dbReference type="Proteomes" id="UP000621447"/>
    </source>
</evidence>
<dbReference type="EMBL" id="JABULH010000006">
    <property type="protein sequence ID" value="NTS66328.1"/>
    <property type="molecule type" value="Genomic_DNA"/>
</dbReference>
<name>A0ABX2JR55_9SPHN</name>
<proteinExistence type="predicted"/>
<keyword evidence="2" id="KW-1185">Reference proteome</keyword>
<organism evidence="1 2">
    <name type="scientific">Sphingomonas hominis</name>
    <dbReference type="NCBI Taxonomy" id="2741495"/>
    <lineage>
        <taxon>Bacteria</taxon>
        <taxon>Pseudomonadati</taxon>
        <taxon>Pseudomonadota</taxon>
        <taxon>Alphaproteobacteria</taxon>
        <taxon>Sphingomonadales</taxon>
        <taxon>Sphingomonadaceae</taxon>
        <taxon>Sphingomonas</taxon>
    </lineage>
</organism>
<evidence type="ECO:0000313" key="1">
    <source>
        <dbReference type="EMBL" id="NTS66328.1"/>
    </source>
</evidence>